<proteinExistence type="predicted"/>
<dbReference type="AlphaFoldDB" id="A0A1F6CXB0"/>
<comment type="caution">
    <text evidence="3">The sequence shown here is derived from an EMBL/GenBank/DDBJ whole genome shotgun (WGS) entry which is preliminary data.</text>
</comment>
<feature type="compositionally biased region" description="Polar residues" evidence="1">
    <location>
        <begin position="88"/>
        <end position="99"/>
    </location>
</feature>
<name>A0A1F6CXB0_9BACT</name>
<evidence type="ECO:0000313" key="3">
    <source>
        <dbReference type="EMBL" id="OGG53803.1"/>
    </source>
</evidence>
<keyword evidence="2" id="KW-0812">Transmembrane</keyword>
<dbReference type="EMBL" id="MFKT01000008">
    <property type="protein sequence ID" value="OGG53803.1"/>
    <property type="molecule type" value="Genomic_DNA"/>
</dbReference>
<evidence type="ECO:0000313" key="4">
    <source>
        <dbReference type="Proteomes" id="UP000176863"/>
    </source>
</evidence>
<evidence type="ECO:0000256" key="1">
    <source>
        <dbReference type="SAM" id="MobiDB-lite"/>
    </source>
</evidence>
<feature type="region of interest" description="Disordered" evidence="1">
    <location>
        <begin position="63"/>
        <end position="99"/>
    </location>
</feature>
<reference evidence="3 4" key="1">
    <citation type="journal article" date="2016" name="Nat. Commun.">
        <title>Thousands of microbial genomes shed light on interconnected biogeochemical processes in an aquifer system.</title>
        <authorList>
            <person name="Anantharaman K."/>
            <person name="Brown C.T."/>
            <person name="Hug L.A."/>
            <person name="Sharon I."/>
            <person name="Castelle C.J."/>
            <person name="Probst A.J."/>
            <person name="Thomas B.C."/>
            <person name="Singh A."/>
            <person name="Wilkins M.J."/>
            <person name="Karaoz U."/>
            <person name="Brodie E.L."/>
            <person name="Williams K.H."/>
            <person name="Hubbard S.S."/>
            <person name="Banfield J.F."/>
        </authorList>
    </citation>
    <scope>NUCLEOTIDE SEQUENCE [LARGE SCALE GENOMIC DNA]</scope>
</reference>
<dbReference type="Proteomes" id="UP000176863">
    <property type="component" value="Unassembled WGS sequence"/>
</dbReference>
<sequence>MVVQKVINNLKDGPKEDKIAVASGIAIAVVVILLVAWAIFFFRNIQKGGQQVNLSNGAADFLQIPNDTVPSGPQTQPQTQVQQTQGTESDQLSSPNPVY</sequence>
<protein>
    <submittedName>
        <fullName evidence="3">Uncharacterized protein</fullName>
    </submittedName>
</protein>
<keyword evidence="2" id="KW-0472">Membrane</keyword>
<accession>A0A1F6CXB0</accession>
<keyword evidence="2" id="KW-1133">Transmembrane helix</keyword>
<feature type="compositionally biased region" description="Low complexity" evidence="1">
    <location>
        <begin position="68"/>
        <end position="87"/>
    </location>
</feature>
<feature type="transmembrane region" description="Helical" evidence="2">
    <location>
        <begin position="20"/>
        <end position="42"/>
    </location>
</feature>
<organism evidence="3 4">
    <name type="scientific">Candidatus Kaiserbacteria bacterium RIFCSPHIGHO2_01_FULL_53_29</name>
    <dbReference type="NCBI Taxonomy" id="1798480"/>
    <lineage>
        <taxon>Bacteria</taxon>
        <taxon>Candidatus Kaiseribacteriota</taxon>
    </lineage>
</organism>
<gene>
    <name evidence="3" type="ORF">A2851_01240</name>
</gene>
<evidence type="ECO:0000256" key="2">
    <source>
        <dbReference type="SAM" id="Phobius"/>
    </source>
</evidence>